<evidence type="ECO:0000256" key="1">
    <source>
        <dbReference type="ARBA" id="ARBA00022741"/>
    </source>
</evidence>
<dbReference type="Proteomes" id="UP000033393">
    <property type="component" value="Unassembled WGS sequence"/>
</dbReference>
<dbReference type="PATRIC" id="fig|68170.10.peg.6282"/>
<dbReference type="PANTHER" id="PTHR43788">
    <property type="entry name" value="DNA2/NAM7 HELICASE FAMILY MEMBER"/>
    <property type="match status" value="1"/>
</dbReference>
<evidence type="ECO:0000313" key="7">
    <source>
        <dbReference type="EMBL" id="KJK45744.1"/>
    </source>
</evidence>
<dbReference type="SUPFAM" id="SSF52540">
    <property type="entry name" value="P-loop containing nucleoside triphosphate hydrolases"/>
    <property type="match status" value="1"/>
</dbReference>
<name>A0A0F0GQG9_LENAE</name>
<gene>
    <name evidence="7" type="ORF">UK23_25120</name>
</gene>
<protein>
    <recommendedName>
        <fullName evidence="6">AAA+ ATPase domain-containing protein</fullName>
    </recommendedName>
</protein>
<dbReference type="OrthoDB" id="9757917at2"/>
<dbReference type="CDD" id="cd17934">
    <property type="entry name" value="DEXXQc_Upf1-like"/>
    <property type="match status" value="1"/>
</dbReference>
<evidence type="ECO:0000313" key="8">
    <source>
        <dbReference type="Proteomes" id="UP000033393"/>
    </source>
</evidence>
<keyword evidence="2" id="KW-0378">Hydrolase</keyword>
<dbReference type="PANTHER" id="PTHR43788:SF8">
    <property type="entry name" value="DNA-BINDING PROTEIN SMUBP-2"/>
    <property type="match status" value="1"/>
</dbReference>
<dbReference type="eggNOG" id="COG1061">
    <property type="taxonomic scope" value="Bacteria"/>
</dbReference>
<evidence type="ECO:0000256" key="5">
    <source>
        <dbReference type="SAM" id="MobiDB-lite"/>
    </source>
</evidence>
<dbReference type="InterPro" id="IPR041679">
    <property type="entry name" value="DNA2/NAM7-like_C"/>
</dbReference>
<keyword evidence="1" id="KW-0547">Nucleotide-binding</keyword>
<dbReference type="InterPro" id="IPR027417">
    <property type="entry name" value="P-loop_NTPase"/>
</dbReference>
<accession>A0A0F0GQG9</accession>
<dbReference type="RefSeq" id="WP_045314084.1">
    <property type="nucleotide sequence ID" value="NZ_JYJG01000199.1"/>
</dbReference>
<dbReference type="Gene3D" id="3.40.50.300">
    <property type="entry name" value="P-loop containing nucleotide triphosphate hydrolases"/>
    <property type="match status" value="2"/>
</dbReference>
<dbReference type="CDD" id="cd18808">
    <property type="entry name" value="SF1_C_Upf1"/>
    <property type="match status" value="1"/>
</dbReference>
<keyword evidence="8" id="KW-1185">Reference proteome</keyword>
<evidence type="ECO:0000259" key="6">
    <source>
        <dbReference type="SMART" id="SM00382"/>
    </source>
</evidence>
<dbReference type="EMBL" id="JYJG01000199">
    <property type="protein sequence ID" value="KJK45744.1"/>
    <property type="molecule type" value="Genomic_DNA"/>
</dbReference>
<dbReference type="Pfam" id="PF13087">
    <property type="entry name" value="AAA_12"/>
    <property type="match status" value="1"/>
</dbReference>
<dbReference type="eggNOG" id="COG2251">
    <property type="taxonomic scope" value="Bacteria"/>
</dbReference>
<feature type="domain" description="AAA+ ATPase" evidence="6">
    <location>
        <begin position="571"/>
        <end position="914"/>
    </location>
</feature>
<evidence type="ECO:0000256" key="4">
    <source>
        <dbReference type="ARBA" id="ARBA00022840"/>
    </source>
</evidence>
<keyword evidence="3" id="KW-0347">Helicase</keyword>
<dbReference type="GO" id="GO:0043139">
    <property type="term" value="F:5'-3' DNA helicase activity"/>
    <property type="evidence" value="ECO:0007669"/>
    <property type="project" value="TreeGrafter"/>
</dbReference>
<dbReference type="Pfam" id="PF13604">
    <property type="entry name" value="AAA_30"/>
    <property type="match status" value="1"/>
</dbReference>
<dbReference type="InterPro" id="IPR050534">
    <property type="entry name" value="Coronavir_polyprotein_1ab"/>
</dbReference>
<organism evidence="7 8">
    <name type="scientific">Lentzea aerocolonigenes</name>
    <name type="common">Lechevalieria aerocolonigenes</name>
    <name type="synonym">Saccharothrix aerocolonigenes</name>
    <dbReference type="NCBI Taxonomy" id="68170"/>
    <lineage>
        <taxon>Bacteria</taxon>
        <taxon>Bacillati</taxon>
        <taxon>Actinomycetota</taxon>
        <taxon>Actinomycetes</taxon>
        <taxon>Pseudonocardiales</taxon>
        <taxon>Pseudonocardiaceae</taxon>
        <taxon>Lentzea</taxon>
    </lineage>
</organism>
<feature type="region of interest" description="Disordered" evidence="5">
    <location>
        <begin position="621"/>
        <end position="645"/>
    </location>
</feature>
<proteinExistence type="predicted"/>
<dbReference type="InterPro" id="IPR047187">
    <property type="entry name" value="SF1_C_Upf1"/>
</dbReference>
<dbReference type="GO" id="GO:0016787">
    <property type="term" value="F:hydrolase activity"/>
    <property type="evidence" value="ECO:0007669"/>
    <property type="project" value="UniProtKB-KW"/>
</dbReference>
<dbReference type="eggNOG" id="COG1112">
    <property type="taxonomic scope" value="Bacteria"/>
</dbReference>
<sequence>MLASPSDLVDLLECEHRSYLGRNDRQGDPDELHAAASRTAAEMRAGQDIIESAVFFDGVFHCSATLIRTPAGYEPYAEEATPLAILNLAAAAQAAGAERAHLLVDGKRTSFRVADFTPLLGRLKTRLAKPSPAPKRSWGELRAACTGCRFARHCASGREEARDLSLVAGLRADQRRKLVSAGIETIDALAATEERPATLSPASFTALTAQARLQVRQERTGVTSYEVVAPEALQHLPEPAEDDVFLEVDGDVFRTPGWEGTFAEFVDRTPVGTVYHFTPHDLHARAALTATKESEVDELVRRCVDLGALTRRVLRVSTREYTLPALKPLVQDEIPTRGVRDLLEKIKREHGIETAVREERDEAALEKAAERARRMAALTEPLLAEGHALFAATVGYHRREASPAWGDFFRQASAPISDLETDSNCAVPITLKAEDWVPPSGRIRTHKRQVHARIDPERPHPFGKDEQVRLLYPGNVTRNAVVSDDNPYELVVTESNSAEHAELPIAVLPGSPVPASPKDEAVAELAEQAVHLLPLLPRNPGIDLLLRTPPGPLPQHPDVVQAVIKAVDQLDGGTLAVQGPPGAGKTYLATKLVKHLIDQGKTVAVTSNSHKAVENVMNSVDPSIPMAKRPKGKPSKQEDDAVLSWDQPKDNGALARWREEHPEGHLVGGTAWTFSNAVIKAQPFDVMIIDEAGQFALADAVAVATAAKNLVLLGDPQQLPQVVQGVHPPGSDASALGHLLGDADVIPDHLGYFLAETRRMHPAVCKPVSELSYAGLLHSHETAHNRSIEGIEPGIYLREVDHRHNITSSTEEADAVVDTVRRIVGRTWTDNGRTRELTDADVLVVAPYNLQVRVIRRRLAEAGFDETRVGTVDRFQGQEAPAVIMSMTSSSTVDLPRGLDFLLSRNRLNVALSRAQTLAVMICSPRLLDADVRGVEQMRLVAGVIGLTENMRIYPW</sequence>
<dbReference type="InterPro" id="IPR003593">
    <property type="entry name" value="AAA+_ATPase"/>
</dbReference>
<evidence type="ECO:0000256" key="3">
    <source>
        <dbReference type="ARBA" id="ARBA00022806"/>
    </source>
</evidence>
<keyword evidence="4" id="KW-0067">ATP-binding</keyword>
<dbReference type="SMART" id="SM00382">
    <property type="entry name" value="AAA"/>
    <property type="match status" value="1"/>
</dbReference>
<dbReference type="GO" id="GO:0005524">
    <property type="term" value="F:ATP binding"/>
    <property type="evidence" value="ECO:0007669"/>
    <property type="project" value="UniProtKB-KW"/>
</dbReference>
<dbReference type="AlphaFoldDB" id="A0A0F0GQG9"/>
<evidence type="ECO:0000256" key="2">
    <source>
        <dbReference type="ARBA" id="ARBA00022801"/>
    </source>
</evidence>
<reference evidence="7 8" key="1">
    <citation type="submission" date="2015-02" db="EMBL/GenBank/DDBJ databases">
        <authorList>
            <person name="Ju K.-S."/>
            <person name="Doroghazi J.R."/>
            <person name="Metcalf W."/>
        </authorList>
    </citation>
    <scope>NUCLEOTIDE SEQUENCE [LARGE SCALE GENOMIC DNA]</scope>
    <source>
        <strain evidence="7 8">NRRL B-16140</strain>
    </source>
</reference>
<comment type="caution">
    <text evidence="7">The sequence shown here is derived from an EMBL/GenBank/DDBJ whole genome shotgun (WGS) entry which is preliminary data.</text>
</comment>
<dbReference type="STRING" id="68170.GCA_000974445_00860"/>